<dbReference type="EMBL" id="CP071794">
    <property type="protein sequence ID" value="QTD57527.1"/>
    <property type="molecule type" value="Genomic_DNA"/>
</dbReference>
<evidence type="ECO:0000256" key="2">
    <source>
        <dbReference type="ARBA" id="ARBA00023125"/>
    </source>
</evidence>
<dbReference type="Gene3D" id="1.10.10.10">
    <property type="entry name" value="Winged helix-like DNA-binding domain superfamily/Winged helix DNA-binding domain"/>
    <property type="match status" value="1"/>
</dbReference>
<dbReference type="InterPro" id="IPR036693">
    <property type="entry name" value="TF_LuxR_autoind-bd_dom_sf"/>
</dbReference>
<evidence type="ECO:0000313" key="6">
    <source>
        <dbReference type="Proteomes" id="UP000663923"/>
    </source>
</evidence>
<dbReference type="SUPFAM" id="SSF75516">
    <property type="entry name" value="Pheromone-binding domain of LuxR-like quorum-sensing transcription factors"/>
    <property type="match status" value="1"/>
</dbReference>
<dbReference type="Gene3D" id="3.30.450.80">
    <property type="entry name" value="Transcription factor LuxR-like, autoinducer-binding domain"/>
    <property type="match status" value="1"/>
</dbReference>
<dbReference type="InterPro" id="IPR005143">
    <property type="entry name" value="TF_LuxR_autoind-bd_dom"/>
</dbReference>
<keyword evidence="2" id="KW-0238">DNA-binding</keyword>
<evidence type="ECO:0000259" key="4">
    <source>
        <dbReference type="PROSITE" id="PS50043"/>
    </source>
</evidence>
<dbReference type="PANTHER" id="PTHR44688">
    <property type="entry name" value="DNA-BINDING TRANSCRIPTIONAL ACTIVATOR DEVR_DOSR"/>
    <property type="match status" value="1"/>
</dbReference>
<dbReference type="Proteomes" id="UP000663923">
    <property type="component" value="Chromosome"/>
</dbReference>
<dbReference type="CDD" id="cd06170">
    <property type="entry name" value="LuxR_C_like"/>
    <property type="match status" value="1"/>
</dbReference>
<dbReference type="InterPro" id="IPR036388">
    <property type="entry name" value="WH-like_DNA-bd_sf"/>
</dbReference>
<evidence type="ECO:0000313" key="5">
    <source>
        <dbReference type="EMBL" id="QTD57527.1"/>
    </source>
</evidence>
<dbReference type="PANTHER" id="PTHR44688:SF16">
    <property type="entry name" value="DNA-BINDING TRANSCRIPTIONAL ACTIVATOR DEVR_DOSR"/>
    <property type="match status" value="1"/>
</dbReference>
<feature type="domain" description="HTH luxR-type" evidence="4">
    <location>
        <begin position="177"/>
        <end position="242"/>
    </location>
</feature>
<dbReference type="PROSITE" id="PS50043">
    <property type="entry name" value="HTH_LUXR_2"/>
    <property type="match status" value="1"/>
</dbReference>
<gene>
    <name evidence="5" type="ORF">J4G78_08415</name>
</gene>
<dbReference type="InterPro" id="IPR000792">
    <property type="entry name" value="Tscrpt_reg_LuxR_C"/>
</dbReference>
<dbReference type="PRINTS" id="PR00038">
    <property type="entry name" value="HTHLUXR"/>
</dbReference>
<dbReference type="SMART" id="SM00421">
    <property type="entry name" value="HTH_LUXR"/>
    <property type="match status" value="1"/>
</dbReference>
<keyword evidence="3" id="KW-0804">Transcription</keyword>
<keyword evidence="1" id="KW-0805">Transcription regulation</keyword>
<evidence type="ECO:0000256" key="3">
    <source>
        <dbReference type="ARBA" id="ARBA00023163"/>
    </source>
</evidence>
<dbReference type="InterPro" id="IPR016032">
    <property type="entry name" value="Sig_transdc_resp-reg_C-effctor"/>
</dbReference>
<organism evidence="5 6">
    <name type="scientific">Parasphingorhabdus cellanae</name>
    <dbReference type="NCBI Taxonomy" id="2806553"/>
    <lineage>
        <taxon>Bacteria</taxon>
        <taxon>Pseudomonadati</taxon>
        <taxon>Pseudomonadota</taxon>
        <taxon>Alphaproteobacteria</taxon>
        <taxon>Sphingomonadales</taxon>
        <taxon>Sphingomonadaceae</taxon>
        <taxon>Parasphingorhabdus</taxon>
    </lineage>
</organism>
<keyword evidence="6" id="KW-1185">Reference proteome</keyword>
<dbReference type="Pfam" id="PF03472">
    <property type="entry name" value="Autoind_bind"/>
    <property type="match status" value="1"/>
</dbReference>
<dbReference type="RefSeq" id="WP_207990064.1">
    <property type="nucleotide sequence ID" value="NZ_CP071794.1"/>
</dbReference>
<protein>
    <submittedName>
        <fullName evidence="5">Autoinducer binding domain-containing protein</fullName>
    </submittedName>
</protein>
<accession>A0ABX7TA45</accession>
<dbReference type="SUPFAM" id="SSF46894">
    <property type="entry name" value="C-terminal effector domain of the bipartite response regulators"/>
    <property type="match status" value="1"/>
</dbReference>
<proteinExistence type="predicted"/>
<sequence length="246" mass="27437">MATNDQDLHIGDVFREIAALSSLSDILELVRMAVTSLGANRTSYHFTPKLKSQTDHTVQLATSGFSKEWLTLYEEAGFRKSDPIPDIIMQHGEPMLWRDALESRRLNENERRFVDQLQAHGLIEGVGIPLFGPKGRDAYSAFTFDPLELTFDDSIIATVAALASAAHIRICYILDQKFERKVHLSERETQVIRLIAHGRSNKAIAAELEIGGSTADTYVRRVFAKLDASDRTGASIRALELGVLRL</sequence>
<evidence type="ECO:0000256" key="1">
    <source>
        <dbReference type="ARBA" id="ARBA00023015"/>
    </source>
</evidence>
<dbReference type="Pfam" id="PF00196">
    <property type="entry name" value="GerE"/>
    <property type="match status" value="1"/>
</dbReference>
<name>A0ABX7TA45_9SPHN</name>
<reference evidence="5 6" key="1">
    <citation type="submission" date="2021-03" db="EMBL/GenBank/DDBJ databases">
        <title>Complete genome of Parasphingorhabdus_sp.JHSY0214.</title>
        <authorList>
            <person name="Yoo J.H."/>
            <person name="Bae J.W."/>
        </authorList>
    </citation>
    <scope>NUCLEOTIDE SEQUENCE [LARGE SCALE GENOMIC DNA]</scope>
    <source>
        <strain evidence="5 6">JHSY0214</strain>
    </source>
</reference>